<comment type="caution">
    <text evidence="1">The sequence shown here is derived from an EMBL/GenBank/DDBJ whole genome shotgun (WGS) entry which is preliminary data.</text>
</comment>
<dbReference type="RefSeq" id="XP_056070558.1">
    <property type="nucleotide sequence ID" value="XM_056216311.1"/>
</dbReference>
<dbReference type="EMBL" id="JAPEUX010000005">
    <property type="protein sequence ID" value="KAJ4352202.1"/>
    <property type="molecule type" value="Genomic_DNA"/>
</dbReference>
<proteinExistence type="predicted"/>
<dbReference type="GeneID" id="80911079"/>
<evidence type="ECO:0000313" key="2">
    <source>
        <dbReference type="Proteomes" id="UP001140513"/>
    </source>
</evidence>
<reference evidence="1" key="1">
    <citation type="submission" date="2022-10" db="EMBL/GenBank/DDBJ databases">
        <title>Tapping the CABI collections for fungal endophytes: first genome assemblies for Collariella, Neodidymelliopsis, Ascochyta clinopodiicola, Didymella pomorum, Didymosphaeria variabile, Neocosmospora piperis and Neocucurbitaria cava.</title>
        <authorList>
            <person name="Hill R."/>
        </authorList>
    </citation>
    <scope>NUCLEOTIDE SEQUENCE</scope>
    <source>
        <strain evidence="1">IMI 356815</strain>
    </source>
</reference>
<gene>
    <name evidence="1" type="ORF">N0V89_007549</name>
</gene>
<keyword evidence="2" id="KW-1185">Reference proteome</keyword>
<dbReference type="AlphaFoldDB" id="A0A9W8XJT8"/>
<protein>
    <submittedName>
        <fullName evidence="1">Uncharacterized protein</fullName>
    </submittedName>
</protein>
<accession>A0A9W8XJT8</accession>
<evidence type="ECO:0000313" key="1">
    <source>
        <dbReference type="EMBL" id="KAJ4352202.1"/>
    </source>
</evidence>
<dbReference type="Proteomes" id="UP001140513">
    <property type="component" value="Unassembled WGS sequence"/>
</dbReference>
<organism evidence="1 2">
    <name type="scientific">Didymosphaeria variabile</name>
    <dbReference type="NCBI Taxonomy" id="1932322"/>
    <lineage>
        <taxon>Eukaryota</taxon>
        <taxon>Fungi</taxon>
        <taxon>Dikarya</taxon>
        <taxon>Ascomycota</taxon>
        <taxon>Pezizomycotina</taxon>
        <taxon>Dothideomycetes</taxon>
        <taxon>Pleosporomycetidae</taxon>
        <taxon>Pleosporales</taxon>
        <taxon>Massarineae</taxon>
        <taxon>Didymosphaeriaceae</taxon>
        <taxon>Didymosphaeria</taxon>
    </lineage>
</organism>
<name>A0A9W8XJT8_9PLEO</name>
<sequence>MGGHVIGVYMTSVEDDNSFDVPRDLRFCILPHNDARANRFYAVAPSTRKSVAPIFTRGLAQGICRQIRAESLNYQFKMNIFHVDGPLDLIFLYRSLSMTKLQAIQQISIEMQYLNEAGIDQTSSSSLRDTFPNLKRVFYAGTASRYQSDMSALLKAMGLGNQFSGIELVMMDALDRNTVIQDAQIYNL</sequence>